<dbReference type="Pfam" id="PF12627">
    <property type="entry name" value="PolyA_pol_RNAbd"/>
    <property type="match status" value="1"/>
</dbReference>
<keyword evidence="7" id="KW-0460">Magnesium</keyword>
<evidence type="ECO:0000256" key="1">
    <source>
        <dbReference type="ARBA" id="ARBA00001946"/>
    </source>
</evidence>
<reference evidence="11" key="1">
    <citation type="submission" date="2023-04" db="EMBL/GenBank/DDBJ databases">
        <title>Complete genome sequence of Temperatibacter marinus.</title>
        <authorList>
            <person name="Rong J.-C."/>
            <person name="Yi M.-L."/>
            <person name="Zhao Q."/>
        </authorList>
    </citation>
    <scope>NUCLEOTIDE SEQUENCE</scope>
    <source>
        <strain evidence="11">NBRC 110045</strain>
    </source>
</reference>
<keyword evidence="3" id="KW-0819">tRNA processing</keyword>
<evidence type="ECO:0000256" key="5">
    <source>
        <dbReference type="ARBA" id="ARBA00022723"/>
    </source>
</evidence>
<dbReference type="InterPro" id="IPR032828">
    <property type="entry name" value="PolyA_RNA-bd"/>
</dbReference>
<dbReference type="AlphaFoldDB" id="A0AA52EBX4"/>
<keyword evidence="5" id="KW-0479">Metal-binding</keyword>
<evidence type="ECO:0000256" key="6">
    <source>
        <dbReference type="ARBA" id="ARBA00022741"/>
    </source>
</evidence>
<dbReference type="RefSeq" id="WP_310797799.1">
    <property type="nucleotide sequence ID" value="NZ_CP123872.1"/>
</dbReference>
<gene>
    <name evidence="11" type="ORF">QGN29_10440</name>
</gene>
<dbReference type="EMBL" id="CP123872">
    <property type="protein sequence ID" value="WND01966.1"/>
    <property type="molecule type" value="Genomic_DNA"/>
</dbReference>
<feature type="domain" description="Poly A polymerase head" evidence="9">
    <location>
        <begin position="27"/>
        <end position="149"/>
    </location>
</feature>
<evidence type="ECO:0000313" key="12">
    <source>
        <dbReference type="Proteomes" id="UP001268683"/>
    </source>
</evidence>
<evidence type="ECO:0000256" key="3">
    <source>
        <dbReference type="ARBA" id="ARBA00022694"/>
    </source>
</evidence>
<dbReference type="Proteomes" id="UP001268683">
    <property type="component" value="Chromosome"/>
</dbReference>
<evidence type="ECO:0000256" key="7">
    <source>
        <dbReference type="ARBA" id="ARBA00022842"/>
    </source>
</evidence>
<dbReference type="GO" id="GO:0000166">
    <property type="term" value="F:nucleotide binding"/>
    <property type="evidence" value="ECO:0007669"/>
    <property type="project" value="UniProtKB-KW"/>
</dbReference>
<dbReference type="SUPFAM" id="SSF81301">
    <property type="entry name" value="Nucleotidyltransferase"/>
    <property type="match status" value="1"/>
</dbReference>
<protein>
    <submittedName>
        <fullName evidence="11">CCA tRNA nucleotidyltransferase</fullName>
    </submittedName>
</protein>
<keyword evidence="6" id="KW-0547">Nucleotide-binding</keyword>
<sequence length="388" mass="43615">MENLVQFSWLNTPGVQRVSQALGGENLRFVGGCVRDSLLGRPVNDLDACTPFSPDEVMSRLQKADINVIPTGLKHGTVTAVASGTSIEITTLRRDVETDGRRAEVSFTEDWSEDAKRRDFTINALYLTVEGAIYDPVGGLGDLKESRVRFIGKPRERIGEDALRILRFFRFTLGYSNGPPDPEGLAAALEKMAMLKILSKERIRDELVKILEHPDPSSILDLMRKSGCFPYVLPEKFWVSVPLKHMKNTNANVRFLSLIRREKKVVKEAAKILRLKNSTRAHLLNILDCQDVLKEAVTQYGLLYCLYYFGRLALEDALILCGEESKVHKLPQSLTFPLKGKDLIEAGNQAGPVIGKMLKDLEIEWLKSECRKTKEQLLKLAAAYPSIW</sequence>
<comment type="cofactor">
    <cofactor evidence="1">
        <name>Mg(2+)</name>
        <dbReference type="ChEBI" id="CHEBI:18420"/>
    </cofactor>
</comment>
<dbReference type="InterPro" id="IPR043519">
    <property type="entry name" value="NT_sf"/>
</dbReference>
<name>A0AA52EBX4_9PROT</name>
<dbReference type="CDD" id="cd05398">
    <property type="entry name" value="NT_ClassII-CCAase"/>
    <property type="match status" value="1"/>
</dbReference>
<evidence type="ECO:0000256" key="4">
    <source>
        <dbReference type="ARBA" id="ARBA00022695"/>
    </source>
</evidence>
<dbReference type="PANTHER" id="PTHR46173:SF1">
    <property type="entry name" value="CCA TRNA NUCLEOTIDYLTRANSFERASE 1, MITOCHONDRIAL"/>
    <property type="match status" value="1"/>
</dbReference>
<dbReference type="KEGG" id="tmk:QGN29_10440"/>
<accession>A0AA52EBX4</accession>
<evidence type="ECO:0000259" key="9">
    <source>
        <dbReference type="Pfam" id="PF01743"/>
    </source>
</evidence>
<dbReference type="Pfam" id="PF01743">
    <property type="entry name" value="PolyA_pol"/>
    <property type="match status" value="1"/>
</dbReference>
<organism evidence="11 12">
    <name type="scientific">Temperatibacter marinus</name>
    <dbReference type="NCBI Taxonomy" id="1456591"/>
    <lineage>
        <taxon>Bacteria</taxon>
        <taxon>Pseudomonadati</taxon>
        <taxon>Pseudomonadota</taxon>
        <taxon>Alphaproteobacteria</taxon>
        <taxon>Kordiimonadales</taxon>
        <taxon>Temperatibacteraceae</taxon>
        <taxon>Temperatibacter</taxon>
    </lineage>
</organism>
<dbReference type="GO" id="GO:0008033">
    <property type="term" value="P:tRNA processing"/>
    <property type="evidence" value="ECO:0007669"/>
    <property type="project" value="UniProtKB-KW"/>
</dbReference>
<evidence type="ECO:0000256" key="2">
    <source>
        <dbReference type="ARBA" id="ARBA00022679"/>
    </source>
</evidence>
<proteinExistence type="inferred from homology"/>
<dbReference type="PANTHER" id="PTHR46173">
    <property type="entry name" value="CCA TRNA NUCLEOTIDYLTRANSFERASE 1, MITOCHONDRIAL"/>
    <property type="match status" value="1"/>
</dbReference>
<dbReference type="GO" id="GO:0016779">
    <property type="term" value="F:nucleotidyltransferase activity"/>
    <property type="evidence" value="ECO:0007669"/>
    <property type="project" value="UniProtKB-KW"/>
</dbReference>
<feature type="domain" description="tRNA nucleotidyltransferase/poly(A) polymerase RNA and SrmB- binding" evidence="10">
    <location>
        <begin position="186"/>
        <end position="235"/>
    </location>
</feature>
<evidence type="ECO:0000256" key="8">
    <source>
        <dbReference type="RuleBase" id="RU003953"/>
    </source>
</evidence>
<dbReference type="GO" id="GO:0046872">
    <property type="term" value="F:metal ion binding"/>
    <property type="evidence" value="ECO:0007669"/>
    <property type="project" value="UniProtKB-KW"/>
</dbReference>
<keyword evidence="8" id="KW-0694">RNA-binding</keyword>
<dbReference type="InterPro" id="IPR002646">
    <property type="entry name" value="PolA_pol_head_dom"/>
</dbReference>
<keyword evidence="4" id="KW-0548">Nucleotidyltransferase</keyword>
<evidence type="ECO:0000259" key="10">
    <source>
        <dbReference type="Pfam" id="PF12627"/>
    </source>
</evidence>
<keyword evidence="2 8" id="KW-0808">Transferase</keyword>
<dbReference type="Gene3D" id="3.30.460.10">
    <property type="entry name" value="Beta Polymerase, domain 2"/>
    <property type="match status" value="1"/>
</dbReference>
<dbReference type="InterPro" id="IPR050264">
    <property type="entry name" value="Bact_CCA-adding_enz_type3_sf"/>
</dbReference>
<comment type="similarity">
    <text evidence="8">Belongs to the tRNA nucleotidyltransferase/poly(A) polymerase family.</text>
</comment>
<keyword evidence="12" id="KW-1185">Reference proteome</keyword>
<evidence type="ECO:0000313" key="11">
    <source>
        <dbReference type="EMBL" id="WND01966.1"/>
    </source>
</evidence>
<dbReference type="SUPFAM" id="SSF81891">
    <property type="entry name" value="Poly A polymerase C-terminal region-like"/>
    <property type="match status" value="1"/>
</dbReference>
<dbReference type="Gene3D" id="1.10.3090.10">
    <property type="entry name" value="cca-adding enzyme, domain 2"/>
    <property type="match status" value="1"/>
</dbReference>
<dbReference type="GO" id="GO:0000049">
    <property type="term" value="F:tRNA binding"/>
    <property type="evidence" value="ECO:0007669"/>
    <property type="project" value="TreeGrafter"/>
</dbReference>